<name>A0A3B6G240_WHEAT</name>
<evidence type="ECO:0000313" key="4">
    <source>
        <dbReference type="Proteomes" id="UP000019116"/>
    </source>
</evidence>
<dbReference type="Gramene" id="TraesPARA_EIv1.0_0907790.1">
    <property type="protein sequence ID" value="TraesPARA_EIv1.0_0907790.1.CDS"/>
    <property type="gene ID" value="TraesPARA_EIv1.0_0907790"/>
</dbReference>
<dbReference type="Gramene" id="TraesCS3B02G568100.1">
    <property type="protein sequence ID" value="TraesCS3B02G568100.1"/>
    <property type="gene ID" value="TraesCS3B02G568100"/>
</dbReference>
<dbReference type="Gramene" id="TraesJAG3B03G01788460.1">
    <property type="protein sequence ID" value="TraesJAG3B03G01788460.1"/>
    <property type="gene ID" value="TraesJAG3B03G01788460"/>
</dbReference>
<dbReference type="Gramene" id="TraesSYM3B03G01803680.1">
    <property type="protein sequence ID" value="TraesSYM3B03G01803680.1"/>
    <property type="gene ID" value="TraesSYM3B03G01803680"/>
</dbReference>
<dbReference type="Gramene" id="TraesCLE_scaffold_005086_01G000600.1">
    <property type="protein sequence ID" value="TraesCLE_scaffold_005086_01G000600.1"/>
    <property type="gene ID" value="TraesCLE_scaffold_005086_01G000600"/>
</dbReference>
<dbReference type="SMR" id="A0A3B6G240"/>
<dbReference type="AlphaFoldDB" id="A0A3B6G240"/>
<dbReference type="InterPro" id="IPR011600">
    <property type="entry name" value="Pept_C14_caspase"/>
</dbReference>
<comment type="similarity">
    <text evidence="1">Belongs to the peptidase C14B family.</text>
</comment>
<dbReference type="PaxDb" id="4565-Traes_3B_225AE2992.1"/>
<dbReference type="Gramene" id="TraesWEE_scaffold_047455_01G000100.1">
    <property type="protein sequence ID" value="TraesWEE_scaffold_047455_01G000100.1"/>
    <property type="gene ID" value="TraesWEE_scaffold_047455_01G000100"/>
</dbReference>
<dbReference type="Gramene" id="TraesCS3B03G1419000.1">
    <property type="protein sequence ID" value="TraesCS3B03G1419000.1.CDS"/>
    <property type="gene ID" value="TraesCS3B03G1419000"/>
</dbReference>
<dbReference type="RefSeq" id="XP_044352170.1">
    <property type="nucleotide sequence ID" value="XM_044496235.1"/>
</dbReference>
<dbReference type="Gramene" id="TraesLDM3B03G01777200.1">
    <property type="protein sequence ID" value="TraesLDM3B03G01777200.1"/>
    <property type="gene ID" value="TraesLDM3B03G01777200"/>
</dbReference>
<keyword evidence="4" id="KW-1185">Reference proteome</keyword>
<dbReference type="PANTHER" id="PTHR48104">
    <property type="entry name" value="METACASPASE-4"/>
    <property type="match status" value="1"/>
</dbReference>
<dbReference type="GO" id="GO:0004197">
    <property type="term" value="F:cysteine-type endopeptidase activity"/>
    <property type="evidence" value="ECO:0000318"/>
    <property type="project" value="GO_Central"/>
</dbReference>
<dbReference type="GO" id="GO:0006508">
    <property type="term" value="P:proteolysis"/>
    <property type="evidence" value="ECO:0000318"/>
    <property type="project" value="GO_Central"/>
</dbReference>
<dbReference type="Gramene" id="TraesMAC3B03G01779290.1">
    <property type="protein sequence ID" value="TraesMAC3B03G01779290.1"/>
    <property type="gene ID" value="TraesMAC3B03G01779290"/>
</dbReference>
<protein>
    <recommendedName>
        <fullName evidence="2">Peptidase C14 caspase domain-containing protein</fullName>
    </recommendedName>
</protein>
<dbReference type="GeneID" id="123072635"/>
<reference evidence="3" key="2">
    <citation type="submission" date="2018-10" db="UniProtKB">
        <authorList>
            <consortium name="EnsemblPlants"/>
        </authorList>
    </citation>
    <scope>IDENTIFICATION</scope>
</reference>
<evidence type="ECO:0000256" key="1">
    <source>
        <dbReference type="ARBA" id="ARBA00009005"/>
    </source>
</evidence>
<dbReference type="Gramene" id="TraesARI3B03G01811000.1">
    <property type="protein sequence ID" value="TraesARI3B03G01811000.1"/>
    <property type="gene ID" value="TraesARI3B03G01811000"/>
</dbReference>
<evidence type="ECO:0000313" key="3">
    <source>
        <dbReference type="EnsemblPlants" id="TraesCS3B02G568100.1"/>
    </source>
</evidence>
<dbReference type="Gramene" id="TraesKAR3B01G0541380.2">
    <property type="protein sequence ID" value="cds.TraesKAR3B01G0541380.2"/>
    <property type="gene ID" value="TraesKAR3B01G0541380"/>
</dbReference>
<organism evidence="3">
    <name type="scientific">Triticum aestivum</name>
    <name type="common">Wheat</name>
    <dbReference type="NCBI Taxonomy" id="4565"/>
    <lineage>
        <taxon>Eukaryota</taxon>
        <taxon>Viridiplantae</taxon>
        <taxon>Streptophyta</taxon>
        <taxon>Embryophyta</taxon>
        <taxon>Tracheophyta</taxon>
        <taxon>Spermatophyta</taxon>
        <taxon>Magnoliopsida</taxon>
        <taxon>Liliopsida</taxon>
        <taxon>Poales</taxon>
        <taxon>Poaceae</taxon>
        <taxon>BOP clade</taxon>
        <taxon>Pooideae</taxon>
        <taxon>Triticodae</taxon>
        <taxon>Triticeae</taxon>
        <taxon>Triticinae</taxon>
        <taxon>Triticum</taxon>
    </lineage>
</organism>
<dbReference type="Gramene" id="TraesCAD_scaffold_029752_01G000200.1">
    <property type="protein sequence ID" value="TraesCAD_scaffold_029752_01G000200.1"/>
    <property type="gene ID" value="TraesCAD_scaffold_029752_01G000200"/>
</dbReference>
<dbReference type="InterPro" id="IPR050452">
    <property type="entry name" value="Metacaspase"/>
</dbReference>
<dbReference type="Gramene" id="TraesROB_scaffold_000823_01G000300.1">
    <property type="protein sequence ID" value="TraesROB_scaffold_000823_01G000300.1"/>
    <property type="gene ID" value="TraesROB_scaffold_000823_01G000300"/>
</dbReference>
<evidence type="ECO:0000259" key="2">
    <source>
        <dbReference type="Pfam" id="PF00656"/>
    </source>
</evidence>
<proteinExistence type="inferred from homology"/>
<dbReference type="PANTHER" id="PTHR48104:SF27">
    <property type="entry name" value="PEPTIDASE C14 CASPASE DOMAIN-CONTAINING PROTEIN"/>
    <property type="match status" value="1"/>
</dbReference>
<dbReference type="FunFam" id="3.40.50.12660:FF:000004">
    <property type="entry name" value="Putative metacaspase family protein"/>
    <property type="match status" value="1"/>
</dbReference>
<sequence length="346" mass="37025">MNCGRGPAPATMVRCRQCSASVAAPPGACAVQCAQCCCVTRVGGAGRQLSVMRPIPNFGGGRGKKRAVLVGIKYTKTRACELRGPINDVKCMRYILTERFGFANDCVLILTDEERDPCRQPTKANIRMAMHWLVQGCSSGDSLVFQFSGAGAQVPDCDGDERDGMDEAICPVDSFQQGPILDDEINHAIVRPLVHGVKLHAIVDACHSATVLDLPYRCTFSKQYGCLRWMDERPLNGACKGTSGGKAVLISGSSNGKTQMSVLPEPNATIGALTHSFIKALECEPGTTYGHLLTSMRTTMRAGAGDCSLQGPVGCSIRKVANFSGVEEPQMSSACKFDINCEPFCM</sequence>
<dbReference type="OMA" id="HFIFISK"/>
<dbReference type="GO" id="GO:0005737">
    <property type="term" value="C:cytoplasm"/>
    <property type="evidence" value="ECO:0000318"/>
    <property type="project" value="GO_Central"/>
</dbReference>
<dbReference type="Pfam" id="PF00656">
    <property type="entry name" value="Peptidase_C14"/>
    <property type="match status" value="1"/>
</dbReference>
<dbReference type="Gene3D" id="3.40.50.12660">
    <property type="match status" value="1"/>
</dbReference>
<dbReference type="Gramene" id="TraesSTA3B03G01768620.1">
    <property type="protein sequence ID" value="TraesSTA3B03G01768620.1"/>
    <property type="gene ID" value="TraesSTA3B03G01768620"/>
</dbReference>
<dbReference type="OrthoDB" id="3223806at2759"/>
<dbReference type="EnsemblPlants" id="TraesCS3B02G568100.1">
    <property type="protein sequence ID" value="TraesCS3B02G568100.1"/>
    <property type="gene ID" value="TraesCS3B02G568100"/>
</dbReference>
<dbReference type="Proteomes" id="UP000019116">
    <property type="component" value="Chromosome 3B"/>
</dbReference>
<dbReference type="Gramene" id="TraesJUL3B03G01795660.1">
    <property type="protein sequence ID" value="TraesJUL3B03G01795660.1"/>
    <property type="gene ID" value="TraesJUL3B03G01795660"/>
</dbReference>
<accession>A0A3B6G240</accession>
<reference evidence="3" key="1">
    <citation type="submission" date="2018-08" db="EMBL/GenBank/DDBJ databases">
        <authorList>
            <person name="Rossello M."/>
        </authorList>
    </citation>
    <scope>NUCLEOTIDE SEQUENCE [LARGE SCALE GENOMIC DNA]</scope>
    <source>
        <strain evidence="3">cv. Chinese Spring</strain>
    </source>
</reference>
<feature type="domain" description="Peptidase C14 caspase" evidence="2">
    <location>
        <begin position="64"/>
        <end position="301"/>
    </location>
</feature>
<gene>
    <name evidence="3" type="primary">LOC123072635</name>
</gene>
<dbReference type="Gramene" id="TraesNOR3B03G01804100.1">
    <property type="protein sequence ID" value="TraesNOR3B03G01804100.1"/>
    <property type="gene ID" value="TraesNOR3B03G01804100"/>
</dbReference>